<dbReference type="AlphaFoldDB" id="A0A136Q0B9"/>
<comment type="similarity">
    <text evidence="1">Belongs to the short-chain dehydrogenases/reductases (SDR) family.</text>
</comment>
<dbReference type="GO" id="GO:0005975">
    <property type="term" value="P:carbohydrate metabolic process"/>
    <property type="evidence" value="ECO:0007669"/>
    <property type="project" value="UniProtKB-ARBA"/>
</dbReference>
<evidence type="ECO:0000313" key="4">
    <source>
        <dbReference type="Proteomes" id="UP000070366"/>
    </source>
</evidence>
<dbReference type="PANTHER" id="PTHR42760:SF115">
    <property type="entry name" value="3-OXOACYL-[ACYL-CARRIER-PROTEIN] REDUCTASE FABG"/>
    <property type="match status" value="1"/>
</dbReference>
<evidence type="ECO:0000256" key="2">
    <source>
        <dbReference type="ARBA" id="ARBA00023002"/>
    </source>
</evidence>
<dbReference type="RefSeq" id="WP_066522306.1">
    <property type="nucleotide sequence ID" value="NZ_CABMOF010000008.1"/>
</dbReference>
<evidence type="ECO:0000256" key="1">
    <source>
        <dbReference type="ARBA" id="ARBA00006484"/>
    </source>
</evidence>
<dbReference type="PRINTS" id="PR00081">
    <property type="entry name" value="GDHRDH"/>
</dbReference>
<dbReference type="FunFam" id="3.40.50.720:FF:000240">
    <property type="entry name" value="SDR family oxidoreductase"/>
    <property type="match status" value="1"/>
</dbReference>
<proteinExistence type="inferred from homology"/>
<accession>A0A136Q0B9</accession>
<dbReference type="Pfam" id="PF13561">
    <property type="entry name" value="adh_short_C2"/>
    <property type="match status" value="1"/>
</dbReference>
<comment type="caution">
    <text evidence="3">The sequence shown here is derived from an EMBL/GenBank/DDBJ whole genome shotgun (WGS) entry which is preliminary data.</text>
</comment>
<dbReference type="InterPro" id="IPR002347">
    <property type="entry name" value="SDR_fam"/>
</dbReference>
<dbReference type="PANTHER" id="PTHR42760">
    <property type="entry name" value="SHORT-CHAIN DEHYDROGENASES/REDUCTASES FAMILY MEMBER"/>
    <property type="match status" value="1"/>
</dbReference>
<dbReference type="InterPro" id="IPR020904">
    <property type="entry name" value="Sc_DH/Rdtase_CS"/>
</dbReference>
<keyword evidence="4" id="KW-1185">Reference proteome</keyword>
<dbReference type="EMBL" id="LSZW01000066">
    <property type="protein sequence ID" value="KXK64138.1"/>
    <property type="molecule type" value="Genomic_DNA"/>
</dbReference>
<dbReference type="OrthoDB" id="9803333at2"/>
<organism evidence="3 4">
    <name type="scientific">Christensenella minuta</name>
    <dbReference type="NCBI Taxonomy" id="626937"/>
    <lineage>
        <taxon>Bacteria</taxon>
        <taxon>Bacillati</taxon>
        <taxon>Bacillota</taxon>
        <taxon>Clostridia</taxon>
        <taxon>Christensenellales</taxon>
        <taxon>Christensenellaceae</taxon>
        <taxon>Christensenella</taxon>
    </lineage>
</organism>
<sequence length="254" mass="26626">MYLEDLFGLGGKVAVVTGGGRGIGQTVARGLAKAGAEVAVLCRSGADETVALIGRDGGKAYFLKTDVTSEDEVEKALQEVVARSGPLDVVFNNAGICMHQDTMDASVEEFREVVDVNLTGEFIVARSAIRIMLEQGTGGSIINMASMSGSIANVPQWQVSYNASKAGVIHMTRSLAAEFAGTGIRVNSLSPGYIATPMSADTPKELRDAWMPLIPMHRMGDPEELMPAVLYLASGAAGYTSGSDVVVDGAYTCI</sequence>
<dbReference type="GO" id="GO:0016616">
    <property type="term" value="F:oxidoreductase activity, acting on the CH-OH group of donors, NAD or NADP as acceptor"/>
    <property type="evidence" value="ECO:0007669"/>
    <property type="project" value="TreeGrafter"/>
</dbReference>
<dbReference type="STRING" id="626937.HMPREF3293_03049"/>
<gene>
    <name evidence="3" type="ORF">HMPREF3293_03049</name>
</gene>
<dbReference type="KEGG" id="cmiu:B1H56_08600"/>
<dbReference type="PRINTS" id="PR00080">
    <property type="entry name" value="SDRFAMILY"/>
</dbReference>
<dbReference type="PATRIC" id="fig|626937.4.peg.2998"/>
<reference evidence="3 4" key="1">
    <citation type="submission" date="2016-02" db="EMBL/GenBank/DDBJ databases">
        <authorList>
            <person name="Wen L."/>
            <person name="He K."/>
            <person name="Yang H."/>
        </authorList>
    </citation>
    <scope>NUCLEOTIDE SEQUENCE [LARGE SCALE GENOMIC DNA]</scope>
    <source>
        <strain evidence="3 4">DSM 22607</strain>
    </source>
</reference>
<dbReference type="InterPro" id="IPR036291">
    <property type="entry name" value="NAD(P)-bd_dom_sf"/>
</dbReference>
<dbReference type="Gene3D" id="3.40.50.720">
    <property type="entry name" value="NAD(P)-binding Rossmann-like Domain"/>
    <property type="match status" value="1"/>
</dbReference>
<dbReference type="PROSITE" id="PS00061">
    <property type="entry name" value="ADH_SHORT"/>
    <property type="match status" value="1"/>
</dbReference>
<dbReference type="Proteomes" id="UP000070366">
    <property type="component" value="Unassembled WGS sequence"/>
</dbReference>
<evidence type="ECO:0000313" key="3">
    <source>
        <dbReference type="EMBL" id="KXK64138.1"/>
    </source>
</evidence>
<dbReference type="SUPFAM" id="SSF51735">
    <property type="entry name" value="NAD(P)-binding Rossmann-fold domains"/>
    <property type="match status" value="1"/>
</dbReference>
<protein>
    <submittedName>
        <fullName evidence="3">Oxidoreductase, short chain dehydrogenase/reductase family protein</fullName>
    </submittedName>
</protein>
<keyword evidence="2" id="KW-0560">Oxidoreductase</keyword>
<name>A0A136Q0B9_9FIRM</name>